<organism evidence="2 3">
    <name type="scientific">Fusobacterium ulcerans</name>
    <dbReference type="NCBI Taxonomy" id="861"/>
    <lineage>
        <taxon>Bacteria</taxon>
        <taxon>Fusobacteriati</taxon>
        <taxon>Fusobacteriota</taxon>
        <taxon>Fusobacteriia</taxon>
        <taxon>Fusobacteriales</taxon>
        <taxon>Fusobacteriaceae</taxon>
        <taxon>Fusobacterium</taxon>
    </lineage>
</organism>
<dbReference type="AlphaFoldDB" id="A0AAX2JAA7"/>
<name>A0AAX2JAA7_9FUSO</name>
<dbReference type="GeneID" id="78456130"/>
<evidence type="ECO:0000313" key="3">
    <source>
        <dbReference type="Proteomes" id="UP000249008"/>
    </source>
</evidence>
<dbReference type="PANTHER" id="PTHR42663">
    <property type="entry name" value="HYDROLASE C777.06C-RELATED-RELATED"/>
    <property type="match status" value="1"/>
</dbReference>
<dbReference type="EMBL" id="LS483487">
    <property type="protein sequence ID" value="SQJ02753.1"/>
    <property type="molecule type" value="Genomic_DNA"/>
</dbReference>
<evidence type="ECO:0000259" key="1">
    <source>
        <dbReference type="Pfam" id="PF12706"/>
    </source>
</evidence>
<dbReference type="Proteomes" id="UP000249008">
    <property type="component" value="Chromosome 1"/>
</dbReference>
<dbReference type="Pfam" id="PF12706">
    <property type="entry name" value="Lactamase_B_2"/>
    <property type="match status" value="1"/>
</dbReference>
<dbReference type="Gene3D" id="3.60.15.10">
    <property type="entry name" value="Ribonuclease Z/Hydroxyacylglutathione hydrolase-like"/>
    <property type="match status" value="1"/>
</dbReference>
<proteinExistence type="predicted"/>
<dbReference type="InterPro" id="IPR001279">
    <property type="entry name" value="Metallo-B-lactamas"/>
</dbReference>
<feature type="domain" description="Metallo-beta-lactamase" evidence="1">
    <location>
        <begin position="52"/>
        <end position="254"/>
    </location>
</feature>
<reference evidence="2 3" key="1">
    <citation type="submission" date="2018-06" db="EMBL/GenBank/DDBJ databases">
        <authorList>
            <consortium name="Pathogen Informatics"/>
            <person name="Doyle S."/>
        </authorList>
    </citation>
    <scope>NUCLEOTIDE SEQUENCE [LARGE SCALE GENOMIC DNA]</scope>
    <source>
        <strain evidence="2 3">NCTC12112</strain>
    </source>
</reference>
<accession>A0AAX2JAA7</accession>
<dbReference type="RefSeq" id="WP_005977135.1">
    <property type="nucleotide sequence ID" value="NZ_CABKNW010000002.1"/>
</dbReference>
<sequence length="286" mass="32823">MSVVVKFLGTAQDGGIPQIGCKCEMCTEIRAGKRKEVLQAAIGIENTETGNRYMIEATPSFSKQYQSFIADENGKLDGIFLTHAHMGHYTGLMFLGREALNSKEVKVYVSKKMAEFLRNNAPWSQLVKLKNIELVEFESGKELVLDNDIKIIPVEVPHRNEFADTHGFIIKGEKSFFFVPDIDSWEGFEDQLNDIFKQCDYLAVDATFYTKEEIGNIRGRNFKEIPHPTVEETIKFIEENNWNLKDKKIILTHFNHTNLLFTNKELREKVEKSEIMISEDGMKITL</sequence>
<gene>
    <name evidence="2" type="primary">pqqB</name>
    <name evidence="2" type="ORF">NCTC12112_01572</name>
</gene>
<dbReference type="InterPro" id="IPR036866">
    <property type="entry name" value="RibonucZ/Hydroxyglut_hydro"/>
</dbReference>
<dbReference type="KEGG" id="ful:C4N20_14985"/>
<dbReference type="PANTHER" id="PTHR42663:SF6">
    <property type="entry name" value="HYDROLASE C777.06C-RELATED"/>
    <property type="match status" value="1"/>
</dbReference>
<evidence type="ECO:0000313" key="2">
    <source>
        <dbReference type="EMBL" id="SQJ02753.1"/>
    </source>
</evidence>
<dbReference type="SUPFAM" id="SSF56281">
    <property type="entry name" value="Metallo-hydrolase/oxidoreductase"/>
    <property type="match status" value="1"/>
</dbReference>
<protein>
    <submittedName>
        <fullName evidence="2">Pyrroloquinoline quinone biosynthesis protein B</fullName>
    </submittedName>
</protein>